<dbReference type="OrthoDB" id="10249245at2759"/>
<dbReference type="PANTHER" id="PTHR11913">
    <property type="entry name" value="COFILIN-RELATED"/>
    <property type="match status" value="1"/>
</dbReference>
<evidence type="ECO:0000256" key="5">
    <source>
        <dbReference type="ARBA" id="ARBA00032427"/>
    </source>
</evidence>
<evidence type="ECO:0000256" key="4">
    <source>
        <dbReference type="ARBA" id="ARBA00023203"/>
    </source>
</evidence>
<feature type="domain" description="ADF-H" evidence="6">
    <location>
        <begin position="4"/>
        <end position="137"/>
    </location>
</feature>
<keyword evidence="8" id="KW-1185">Reference proteome</keyword>
<dbReference type="GO" id="GO:0003779">
    <property type="term" value="F:actin binding"/>
    <property type="evidence" value="ECO:0007669"/>
    <property type="project" value="UniProtKB-KW"/>
</dbReference>
<evidence type="ECO:0000313" key="7">
    <source>
        <dbReference type="EMBL" id="CAI2187458.1"/>
    </source>
</evidence>
<keyword evidence="4" id="KW-0009">Actin-binding</keyword>
<dbReference type="Pfam" id="PF00241">
    <property type="entry name" value="Cofilin_ADF"/>
    <property type="match status" value="1"/>
</dbReference>
<dbReference type="InterPro" id="IPR002108">
    <property type="entry name" value="ADF-H"/>
</dbReference>
<dbReference type="EMBL" id="CAMKVN010004642">
    <property type="protein sequence ID" value="CAI2187458.1"/>
    <property type="molecule type" value="Genomic_DNA"/>
</dbReference>
<evidence type="ECO:0000313" key="8">
    <source>
        <dbReference type="Proteomes" id="UP001153678"/>
    </source>
</evidence>
<evidence type="ECO:0000256" key="2">
    <source>
        <dbReference type="ARBA" id="ARBA00006844"/>
    </source>
</evidence>
<accession>A0A9W4SXT2</accession>
<comment type="caution">
    <text evidence="7">The sequence shown here is derived from an EMBL/GenBank/DDBJ whole genome shotgun (WGS) entry which is preliminary data.</text>
</comment>
<evidence type="ECO:0000256" key="3">
    <source>
        <dbReference type="ARBA" id="ARBA00015630"/>
    </source>
</evidence>
<dbReference type="InterPro" id="IPR029006">
    <property type="entry name" value="ADF-H/Gelsolin-like_dom_sf"/>
</dbReference>
<dbReference type="InterPro" id="IPR017904">
    <property type="entry name" value="ADF/Cofilin"/>
</dbReference>
<dbReference type="AlphaFoldDB" id="A0A9W4SXT2"/>
<comment type="similarity">
    <text evidence="2">Belongs to the actin-binding proteins ADF family.</text>
</comment>
<comment type="subcellular location">
    <subcellularLocation>
        <location evidence="1">Nucleus matrix</location>
    </subcellularLocation>
</comment>
<gene>
    <name evidence="7" type="ORF">FWILDA_LOCUS13090</name>
</gene>
<dbReference type="SUPFAM" id="SSF55753">
    <property type="entry name" value="Actin depolymerizing proteins"/>
    <property type="match status" value="1"/>
</dbReference>
<dbReference type="GO" id="GO:0015629">
    <property type="term" value="C:actin cytoskeleton"/>
    <property type="evidence" value="ECO:0007669"/>
    <property type="project" value="InterPro"/>
</dbReference>
<dbReference type="SMART" id="SM00102">
    <property type="entry name" value="ADF"/>
    <property type="match status" value="1"/>
</dbReference>
<dbReference type="GO" id="GO:0016363">
    <property type="term" value="C:nuclear matrix"/>
    <property type="evidence" value="ECO:0007669"/>
    <property type="project" value="UniProtKB-SubCell"/>
</dbReference>
<dbReference type="GO" id="GO:0030042">
    <property type="term" value="P:actin filament depolymerization"/>
    <property type="evidence" value="ECO:0007669"/>
    <property type="project" value="InterPro"/>
</dbReference>
<dbReference type="CDD" id="cd11286">
    <property type="entry name" value="ADF_cofilin_like"/>
    <property type="match status" value="1"/>
</dbReference>
<protein>
    <recommendedName>
        <fullName evidence="3">Cofilin</fullName>
    </recommendedName>
    <alternativeName>
        <fullName evidence="5">Actin-depolymerizing factor 1</fullName>
    </alternativeName>
</protein>
<name>A0A9W4SXT2_9GLOM</name>
<dbReference type="Proteomes" id="UP001153678">
    <property type="component" value="Unassembled WGS sequence"/>
</dbReference>
<evidence type="ECO:0000256" key="1">
    <source>
        <dbReference type="ARBA" id="ARBA00004109"/>
    </source>
</evidence>
<dbReference type="Gene3D" id="3.40.20.10">
    <property type="entry name" value="Severin"/>
    <property type="match status" value="1"/>
</dbReference>
<proteinExistence type="inferred from homology"/>
<reference evidence="7" key="1">
    <citation type="submission" date="2022-08" db="EMBL/GenBank/DDBJ databases">
        <authorList>
            <person name="Kallberg Y."/>
            <person name="Tangrot J."/>
            <person name="Rosling A."/>
        </authorList>
    </citation>
    <scope>NUCLEOTIDE SEQUENCE</scope>
    <source>
        <strain evidence="7">Wild A</strain>
    </source>
</reference>
<organism evidence="7 8">
    <name type="scientific">Funneliformis geosporum</name>
    <dbReference type="NCBI Taxonomy" id="1117311"/>
    <lineage>
        <taxon>Eukaryota</taxon>
        <taxon>Fungi</taxon>
        <taxon>Fungi incertae sedis</taxon>
        <taxon>Mucoromycota</taxon>
        <taxon>Glomeromycotina</taxon>
        <taxon>Glomeromycetes</taxon>
        <taxon>Glomerales</taxon>
        <taxon>Glomeraceae</taxon>
        <taxon>Funneliformis</taxon>
    </lineage>
</organism>
<evidence type="ECO:0000259" key="6">
    <source>
        <dbReference type="PROSITE" id="PS51263"/>
    </source>
</evidence>
<sequence>MSSASGVNVEDRCLEAFQELKLKKKYKYLLYKLDDDNKSIILEKAVEESTYDDFIGILTSSGPRYAVYDFEYEKPGEGQRNKIAFYSWTPDDSKVKEKMLYASSKEAIRKRLVGVAIEIQGTDLSEVSYDAVLEKANRSN</sequence>
<dbReference type="PROSITE" id="PS51263">
    <property type="entry name" value="ADF_H"/>
    <property type="match status" value="1"/>
</dbReference>